<dbReference type="Proteomes" id="UP001301152">
    <property type="component" value="Unassembled WGS sequence"/>
</dbReference>
<dbReference type="EMBL" id="JAPIUZ010000004">
    <property type="protein sequence ID" value="MCX2564240.1"/>
    <property type="molecule type" value="Genomic_DNA"/>
</dbReference>
<evidence type="ECO:0000313" key="2">
    <source>
        <dbReference type="Proteomes" id="UP001301152"/>
    </source>
</evidence>
<dbReference type="RefSeq" id="WP_173559922.1">
    <property type="nucleotide sequence ID" value="NZ_JAPIUZ010000004.1"/>
</dbReference>
<reference evidence="1 2" key="1">
    <citation type="submission" date="2022-11" db="EMBL/GenBank/DDBJ databases">
        <title>Genome sequencing of Acetobacter type strain.</title>
        <authorList>
            <person name="Heo J."/>
            <person name="Lee D."/>
            <person name="Han B.-H."/>
            <person name="Hong S.-B."/>
            <person name="Kwon S.-W."/>
        </authorList>
    </citation>
    <scope>NUCLEOTIDE SEQUENCE [LARGE SCALE GENOMIC DNA]</scope>
    <source>
        <strain evidence="1 2">KACC 21253</strain>
    </source>
</reference>
<evidence type="ECO:0008006" key="3">
    <source>
        <dbReference type="Google" id="ProtNLM"/>
    </source>
</evidence>
<proteinExistence type="predicted"/>
<dbReference type="InterPro" id="IPR016181">
    <property type="entry name" value="Acyl_CoA_acyltransferase"/>
</dbReference>
<dbReference type="PANTHER" id="PTHR41368:SF1">
    <property type="entry name" value="PROTEIN YGHO"/>
    <property type="match status" value="1"/>
</dbReference>
<name>A0ABT3QG32_9PROT</name>
<accession>A0ABT3QG32</accession>
<comment type="caution">
    <text evidence="1">The sequence shown here is derived from an EMBL/GenBank/DDBJ whole genome shotgun (WGS) entry which is preliminary data.</text>
</comment>
<dbReference type="InterPro" id="IPR039968">
    <property type="entry name" value="BcerS-like"/>
</dbReference>
<organism evidence="1 2">
    <name type="scientific">Acetobacter thailandicus</name>
    <dbReference type="NCBI Taxonomy" id="1502842"/>
    <lineage>
        <taxon>Bacteria</taxon>
        <taxon>Pseudomonadati</taxon>
        <taxon>Pseudomonadota</taxon>
        <taxon>Alphaproteobacteria</taxon>
        <taxon>Acetobacterales</taxon>
        <taxon>Acetobacteraceae</taxon>
        <taxon>Acetobacter</taxon>
    </lineage>
</organism>
<evidence type="ECO:0000313" key="1">
    <source>
        <dbReference type="EMBL" id="MCX2564240.1"/>
    </source>
</evidence>
<dbReference type="Gene3D" id="3.40.630.30">
    <property type="match status" value="1"/>
</dbReference>
<dbReference type="PANTHER" id="PTHR41368">
    <property type="entry name" value="PROTEIN YGHO"/>
    <property type="match status" value="1"/>
</dbReference>
<dbReference type="SUPFAM" id="SSF55729">
    <property type="entry name" value="Acyl-CoA N-acyltransferases (Nat)"/>
    <property type="match status" value="1"/>
</dbReference>
<protein>
    <recommendedName>
        <fullName evidence="3">N-acetyltransferase domain-containing protein</fullName>
    </recommendedName>
</protein>
<gene>
    <name evidence="1" type="ORF">OQ497_09740</name>
</gene>
<keyword evidence="2" id="KW-1185">Reference proteome</keyword>
<sequence length="383" mass="42378">MTTTDEIIISPVSGARQLALFIRMPRLLYTGLPGFVPQLEMEARAMLSPAQSPFFQHGKAQYFIAWRNGEPIGRIAAQIDFLALAQPGPSIGFFGALDTTTPECVEPLMEAAETWLRQFDIDVIRGPWTLNSNGESGVMVEGQLEPPMVGTAWHPEMLDQAVQKAGFTKAMDLFSYSMPLSPAAEQANRIPQGLRERLGDITVRGLRQDKLVEDAAILQDLYNDAWAGTWGNVPMTTEETNFLLKTLKPVLKPEQYVLIELNKEPVAIALVVPNVYDVSGDLNGAPSAAGWAKLAFRIATHDFSSARVILLGVKKKLSGTALGAIVPALLIDELIQRGRVLPYRTIELGWVLETNDGIRNLIERIVPTPYKTHRMYEKWLKTA</sequence>